<protein>
    <submittedName>
        <fullName evidence="1">Uncharacterized protein</fullName>
    </submittedName>
</protein>
<evidence type="ECO:0000313" key="1">
    <source>
        <dbReference type="EMBL" id="KAI5677162.1"/>
    </source>
</evidence>
<evidence type="ECO:0000313" key="2">
    <source>
        <dbReference type="Proteomes" id="UP001060085"/>
    </source>
</evidence>
<reference evidence="2" key="1">
    <citation type="journal article" date="2023" name="Nat. Plants">
        <title>Single-cell RNA sequencing provides a high-resolution roadmap for understanding the multicellular compartmentation of specialized metabolism.</title>
        <authorList>
            <person name="Sun S."/>
            <person name="Shen X."/>
            <person name="Li Y."/>
            <person name="Li Y."/>
            <person name="Wang S."/>
            <person name="Li R."/>
            <person name="Zhang H."/>
            <person name="Shen G."/>
            <person name="Guo B."/>
            <person name="Wei J."/>
            <person name="Xu J."/>
            <person name="St-Pierre B."/>
            <person name="Chen S."/>
            <person name="Sun C."/>
        </authorList>
    </citation>
    <scope>NUCLEOTIDE SEQUENCE [LARGE SCALE GENOMIC DNA]</scope>
</reference>
<name>A0ACC0BX29_CATRO</name>
<comment type="caution">
    <text evidence="1">The sequence shown here is derived from an EMBL/GenBank/DDBJ whole genome shotgun (WGS) entry which is preliminary data.</text>
</comment>
<gene>
    <name evidence="1" type="ORF">M9H77_08112</name>
</gene>
<keyword evidence="2" id="KW-1185">Reference proteome</keyword>
<sequence>MLKEPYNLILAPDLHPGRGPTSIYLDIASCSAVGRLPNRESRGLKTEVGPTADLISSGRSGAQQATEVRPGVFGSNLPEGHITYNLVPRGTQMPYSAAVDVVVGLGASQVVSELQCSFIYKTISLAITTMKGHIDTLSFRIDDGLGDRGLRSFESSKKFTCSETRSSIKGFRGHKYYFTLAIGECKDEGDDEDGVRISNFMVSTPTDVSKIAEVKYLDCEIYAKSVIISGELIALPSEGYGVILAMDGCLNIMLK</sequence>
<dbReference type="EMBL" id="CM044702">
    <property type="protein sequence ID" value="KAI5677162.1"/>
    <property type="molecule type" value="Genomic_DNA"/>
</dbReference>
<organism evidence="1 2">
    <name type="scientific">Catharanthus roseus</name>
    <name type="common">Madagascar periwinkle</name>
    <name type="synonym">Vinca rosea</name>
    <dbReference type="NCBI Taxonomy" id="4058"/>
    <lineage>
        <taxon>Eukaryota</taxon>
        <taxon>Viridiplantae</taxon>
        <taxon>Streptophyta</taxon>
        <taxon>Embryophyta</taxon>
        <taxon>Tracheophyta</taxon>
        <taxon>Spermatophyta</taxon>
        <taxon>Magnoliopsida</taxon>
        <taxon>eudicotyledons</taxon>
        <taxon>Gunneridae</taxon>
        <taxon>Pentapetalae</taxon>
        <taxon>asterids</taxon>
        <taxon>lamiids</taxon>
        <taxon>Gentianales</taxon>
        <taxon>Apocynaceae</taxon>
        <taxon>Rauvolfioideae</taxon>
        <taxon>Vinceae</taxon>
        <taxon>Catharanthinae</taxon>
        <taxon>Catharanthus</taxon>
    </lineage>
</organism>
<dbReference type="Proteomes" id="UP001060085">
    <property type="component" value="Linkage Group LG02"/>
</dbReference>
<accession>A0ACC0BX29</accession>
<proteinExistence type="predicted"/>